<dbReference type="PANTHER" id="PTHR30605">
    <property type="entry name" value="ANHYDRO-N-ACETYLMURAMIC ACID KINASE"/>
    <property type="match status" value="1"/>
</dbReference>
<dbReference type="SUPFAM" id="SSF53067">
    <property type="entry name" value="Actin-like ATPase domain"/>
    <property type="match status" value="1"/>
</dbReference>
<reference evidence="2" key="1">
    <citation type="journal article" date="2019" name="Int. J. Syst. Evol. Microbiol.">
        <title>The Global Catalogue of Microorganisms (GCM) 10K type strain sequencing project: providing services to taxonomists for standard genome sequencing and annotation.</title>
        <authorList>
            <consortium name="The Broad Institute Genomics Platform"/>
            <consortium name="The Broad Institute Genome Sequencing Center for Infectious Disease"/>
            <person name="Wu L."/>
            <person name="Ma J."/>
        </authorList>
    </citation>
    <scope>NUCLEOTIDE SEQUENCE [LARGE SCALE GENOMIC DNA]</scope>
    <source>
        <strain evidence="2">CCUG 63682</strain>
    </source>
</reference>
<protein>
    <submittedName>
        <fullName evidence="1">Anhydro-N-acetylmuramic acid kinase</fullName>
        <ecNumber evidence="1">2.7.1.170</ecNumber>
    </submittedName>
</protein>
<dbReference type="Pfam" id="PF03702">
    <property type="entry name" value="AnmK"/>
    <property type="match status" value="1"/>
</dbReference>
<dbReference type="Proteomes" id="UP001595953">
    <property type="component" value="Unassembled WGS sequence"/>
</dbReference>
<dbReference type="EC" id="2.7.1.170" evidence="1"/>
<keyword evidence="1" id="KW-0808">Transferase</keyword>
<sequence>MLKNKYSVLGLMSGTSLDGLDIIHVTLGYDGIWDFNIHAAETIPYQKDWKYQLANLTSKSKEELKDIDESFTNYLAEHINSFISKNAIADIDFISSHGHTALHQPSEGLTYQIGNLNHLATLTGHTVVCDFRVQDVQIGGQGAPLVPIGDHYLFSNYNYCLNLGGFANLSTNKSGIRIAYDICPVNIVLNHYVSQLGHDYDDKGKIAKEGTINSQMLEQLNALDFYQQSYPKSLGLEWVEMTIFPIIDSYKLSVQDILKTFVEHIADQISDETIGNNTCSVLVTGGGAYNDYLISRLQAKSQNQITIPSKTIIEFKEALIFSLLGVLKIRDEVNCLASVTGASRDHSSGIIFQP</sequence>
<evidence type="ECO:0000313" key="1">
    <source>
        <dbReference type="EMBL" id="MFC4721376.1"/>
    </source>
</evidence>
<proteinExistence type="predicted"/>
<evidence type="ECO:0000313" key="2">
    <source>
        <dbReference type="Proteomes" id="UP001595953"/>
    </source>
</evidence>
<dbReference type="Gene3D" id="3.30.420.40">
    <property type="match status" value="2"/>
</dbReference>
<dbReference type="RefSeq" id="WP_387961020.1">
    <property type="nucleotide sequence ID" value="NZ_JBHSGP010000006.1"/>
</dbReference>
<dbReference type="InterPro" id="IPR043129">
    <property type="entry name" value="ATPase_NBD"/>
</dbReference>
<dbReference type="GO" id="GO:0016301">
    <property type="term" value="F:kinase activity"/>
    <property type="evidence" value="ECO:0007669"/>
    <property type="project" value="UniProtKB-KW"/>
</dbReference>
<name>A0ABV9N1S1_9FLAO</name>
<dbReference type="EMBL" id="JBHSGP010000006">
    <property type="protein sequence ID" value="MFC4721376.1"/>
    <property type="molecule type" value="Genomic_DNA"/>
</dbReference>
<keyword evidence="1" id="KW-0418">Kinase</keyword>
<gene>
    <name evidence="1" type="ORF">ACFO5O_03510</name>
</gene>
<comment type="caution">
    <text evidence="1">The sequence shown here is derived from an EMBL/GenBank/DDBJ whole genome shotgun (WGS) entry which is preliminary data.</text>
</comment>
<keyword evidence="2" id="KW-1185">Reference proteome</keyword>
<organism evidence="1 2">
    <name type="scientific">Geojedonia litorea</name>
    <dbReference type="NCBI Taxonomy" id="1268269"/>
    <lineage>
        <taxon>Bacteria</taxon>
        <taxon>Pseudomonadati</taxon>
        <taxon>Bacteroidota</taxon>
        <taxon>Flavobacteriia</taxon>
        <taxon>Flavobacteriales</taxon>
        <taxon>Flavobacteriaceae</taxon>
        <taxon>Geojedonia</taxon>
    </lineage>
</organism>
<dbReference type="NCBIfam" id="NF007144">
    <property type="entry name" value="PRK09585.2-3"/>
    <property type="match status" value="1"/>
</dbReference>
<accession>A0ABV9N1S1</accession>
<dbReference type="PANTHER" id="PTHR30605:SF0">
    <property type="entry name" value="ANHYDRO-N-ACETYLMURAMIC ACID KINASE"/>
    <property type="match status" value="1"/>
</dbReference>
<dbReference type="InterPro" id="IPR005338">
    <property type="entry name" value="Anhydro_N_Ac-Mur_kinase"/>
</dbReference>